<proteinExistence type="predicted"/>
<organism evidence="1 2">
    <name type="scientific">Cichorium intybus</name>
    <name type="common">Chicory</name>
    <dbReference type="NCBI Taxonomy" id="13427"/>
    <lineage>
        <taxon>Eukaryota</taxon>
        <taxon>Viridiplantae</taxon>
        <taxon>Streptophyta</taxon>
        <taxon>Embryophyta</taxon>
        <taxon>Tracheophyta</taxon>
        <taxon>Spermatophyta</taxon>
        <taxon>Magnoliopsida</taxon>
        <taxon>eudicotyledons</taxon>
        <taxon>Gunneridae</taxon>
        <taxon>Pentapetalae</taxon>
        <taxon>asterids</taxon>
        <taxon>campanulids</taxon>
        <taxon>Asterales</taxon>
        <taxon>Asteraceae</taxon>
        <taxon>Cichorioideae</taxon>
        <taxon>Cichorieae</taxon>
        <taxon>Cichoriinae</taxon>
        <taxon>Cichorium</taxon>
    </lineage>
</organism>
<keyword evidence="2" id="KW-1185">Reference proteome</keyword>
<sequence length="668" mass="74406">MGRKIKAKQKQQEVNKTDNQVESLSQDNICRATKGQVLLNTANLSNKYQPRLFQEIVGHSIVVKTLSNAIKKKKIAPLYLFHGPNGTGKTSTARVFAMALNCESTCHNAKPCCSCKGCSRSLYTMDLCSANSISGFGKIKTLLHNTSFAHAIPGLKVFIIEECHLLTVDAWDELMRLVEGPYASNLVFMLITTDANSITGNISSRCQKFYFRKLNDEDVTEKLSRILVHERMGIEKEALKLIVAKSEGSLRDAENILDQLTLLGTTINTSIAQQLVGLIPEDKLLELLAVAVSGDTINTIRYAKKLSESVEPSSFVSQLANLITKILSESEVSDSSSSPAQRNRSQLSKTQSARLCYILKLLVETERQLRSSNDQTSSIIAAFLDIASLKKASSRLIPTRSSSSTEITRERQTSSEHQRHDEEKSSRGSLSDMEKLWKDVLKGIESPHTQRFLRDEAKLALLCISRINAIIHLTFTRQEDKMAAEISEESLSKALEVAIGCPVSLHMSLEQDSKGRTMNGSHNLAFDYSDLNRNAGQSEGLKLTKSKSCSTSQQPHRYSTKGRDLNTVIFENPTSEYHLTTQRTNLIQEGDSKSATETVRAANRPRHRWLSLSSIPQSDASVEPYSQDVIYENSNKDGDDTVNKNPKFQKGFSKTSKDRRFREPADQM</sequence>
<gene>
    <name evidence="1" type="ORF">L2E82_36534</name>
</gene>
<accession>A0ACB9BRT6</accession>
<evidence type="ECO:0000313" key="2">
    <source>
        <dbReference type="Proteomes" id="UP001055811"/>
    </source>
</evidence>
<dbReference type="EMBL" id="CM042014">
    <property type="protein sequence ID" value="KAI3724746.1"/>
    <property type="molecule type" value="Genomic_DNA"/>
</dbReference>
<reference evidence="2" key="1">
    <citation type="journal article" date="2022" name="Mol. Ecol. Resour.">
        <title>The genomes of chicory, endive, great burdock and yacon provide insights into Asteraceae palaeo-polyploidization history and plant inulin production.</title>
        <authorList>
            <person name="Fan W."/>
            <person name="Wang S."/>
            <person name="Wang H."/>
            <person name="Wang A."/>
            <person name="Jiang F."/>
            <person name="Liu H."/>
            <person name="Zhao H."/>
            <person name="Xu D."/>
            <person name="Zhang Y."/>
        </authorList>
    </citation>
    <scope>NUCLEOTIDE SEQUENCE [LARGE SCALE GENOMIC DNA]</scope>
    <source>
        <strain evidence="2">cv. Punajuju</strain>
    </source>
</reference>
<evidence type="ECO:0000313" key="1">
    <source>
        <dbReference type="EMBL" id="KAI3724746.1"/>
    </source>
</evidence>
<protein>
    <submittedName>
        <fullName evidence="1">Uncharacterized protein</fullName>
    </submittedName>
</protein>
<name>A0ACB9BRT6_CICIN</name>
<reference evidence="1 2" key="2">
    <citation type="journal article" date="2022" name="Mol. Ecol. Resour.">
        <title>The genomes of chicory, endive, great burdock and yacon provide insights into Asteraceae paleo-polyploidization history and plant inulin production.</title>
        <authorList>
            <person name="Fan W."/>
            <person name="Wang S."/>
            <person name="Wang H."/>
            <person name="Wang A."/>
            <person name="Jiang F."/>
            <person name="Liu H."/>
            <person name="Zhao H."/>
            <person name="Xu D."/>
            <person name="Zhang Y."/>
        </authorList>
    </citation>
    <scope>NUCLEOTIDE SEQUENCE [LARGE SCALE GENOMIC DNA]</scope>
    <source>
        <strain evidence="2">cv. Punajuju</strain>
        <tissue evidence="1">Leaves</tissue>
    </source>
</reference>
<dbReference type="Proteomes" id="UP001055811">
    <property type="component" value="Linkage Group LG06"/>
</dbReference>
<comment type="caution">
    <text evidence="1">The sequence shown here is derived from an EMBL/GenBank/DDBJ whole genome shotgun (WGS) entry which is preliminary data.</text>
</comment>